<accession>A0A7Y9Z720</accession>
<feature type="transmembrane region" description="Helical" evidence="1">
    <location>
        <begin position="6"/>
        <end position="27"/>
    </location>
</feature>
<evidence type="ECO:0000313" key="3">
    <source>
        <dbReference type="Proteomes" id="UP000547973"/>
    </source>
</evidence>
<feature type="transmembrane region" description="Helical" evidence="1">
    <location>
        <begin position="124"/>
        <end position="149"/>
    </location>
</feature>
<name>A0A7Y9Z720_9MICO</name>
<gene>
    <name evidence="2" type="ORF">BKA03_000116</name>
</gene>
<keyword evidence="1" id="KW-0812">Transmembrane</keyword>
<feature type="transmembrane region" description="Helical" evidence="1">
    <location>
        <begin position="65"/>
        <end position="83"/>
    </location>
</feature>
<feature type="transmembrane region" description="Helical" evidence="1">
    <location>
        <begin position="188"/>
        <end position="205"/>
    </location>
</feature>
<organism evidence="2 3">
    <name type="scientific">Demequina lutea</name>
    <dbReference type="NCBI Taxonomy" id="431489"/>
    <lineage>
        <taxon>Bacteria</taxon>
        <taxon>Bacillati</taxon>
        <taxon>Actinomycetota</taxon>
        <taxon>Actinomycetes</taxon>
        <taxon>Micrococcales</taxon>
        <taxon>Demequinaceae</taxon>
        <taxon>Demequina</taxon>
    </lineage>
</organism>
<protein>
    <submittedName>
        <fullName evidence="2">Putative membrane protein</fullName>
    </submittedName>
</protein>
<keyword evidence="1" id="KW-1133">Transmembrane helix</keyword>
<dbReference type="AlphaFoldDB" id="A0A7Y9Z720"/>
<dbReference type="EMBL" id="JACBZO010000001">
    <property type="protein sequence ID" value="NYI39997.1"/>
    <property type="molecule type" value="Genomic_DNA"/>
</dbReference>
<dbReference type="RefSeq" id="WP_202965751.1">
    <property type="nucleotide sequence ID" value="NZ_BBRC01000012.1"/>
</dbReference>
<keyword evidence="3" id="KW-1185">Reference proteome</keyword>
<comment type="caution">
    <text evidence="2">The sequence shown here is derived from an EMBL/GenBank/DDBJ whole genome shotgun (WGS) entry which is preliminary data.</text>
</comment>
<keyword evidence="1" id="KW-0472">Membrane</keyword>
<feature type="transmembrane region" description="Helical" evidence="1">
    <location>
        <begin position="217"/>
        <end position="236"/>
    </location>
</feature>
<feature type="transmembrane region" description="Helical" evidence="1">
    <location>
        <begin position="360"/>
        <end position="377"/>
    </location>
</feature>
<proteinExistence type="predicted"/>
<evidence type="ECO:0000313" key="2">
    <source>
        <dbReference type="EMBL" id="NYI39997.1"/>
    </source>
</evidence>
<dbReference type="Proteomes" id="UP000547973">
    <property type="component" value="Unassembled WGS sequence"/>
</dbReference>
<feature type="transmembrane region" description="Helical" evidence="1">
    <location>
        <begin position="155"/>
        <end position="176"/>
    </location>
</feature>
<evidence type="ECO:0000256" key="1">
    <source>
        <dbReference type="SAM" id="Phobius"/>
    </source>
</evidence>
<sequence>MSDISLFVAVFLACLVEAVEATTIVLAAGTARHWRSAMLGTLAGLAVLVVAIAVAGPAISHLPLGALRLLVGGLLLVFGLQWMRKAILRASGYKALHDEAAIYKKEVAAAAQAEQGSRRGVKDWYAFTLSFKGVVLEGLEVVFIVLTFGTNQKNLPVAAVAAATAVVIVVILGAVVRGPLSRVPENTLKFVVGVMLTAFGIFWGAEGAGADWPGSDTSLLVIAPAVAIFGLALAVGMRRFRVSRVPAPELIPVGARVGEGSVALTQTTLAQMNLAQMNLAQMNLAQEIAGAAEDAQAAEPAAHVRAVAVATETPQRGLESRLRAFGAFWYDFIIGDDWQVAAGVALGLLMVFVVSSASSLAWIVMPVAIAVLLPYGVRRAMR</sequence>
<feature type="transmembrane region" description="Helical" evidence="1">
    <location>
        <begin position="328"/>
        <end position="354"/>
    </location>
</feature>
<reference evidence="2 3" key="1">
    <citation type="submission" date="2020-07" db="EMBL/GenBank/DDBJ databases">
        <title>Sequencing the genomes of 1000 actinobacteria strains.</title>
        <authorList>
            <person name="Klenk H.-P."/>
        </authorList>
    </citation>
    <scope>NUCLEOTIDE SEQUENCE [LARGE SCALE GENOMIC DNA]</scope>
    <source>
        <strain evidence="2 3">DSM 19970</strain>
    </source>
</reference>
<feature type="transmembrane region" description="Helical" evidence="1">
    <location>
        <begin position="39"/>
        <end position="59"/>
    </location>
</feature>